<feature type="non-terminal residue" evidence="1">
    <location>
        <position position="305"/>
    </location>
</feature>
<sequence length="305" mass="33703">RPAKAKYEAYQKAVVEQKAYERARKYFLEKRPISPLRGTPSYKYVKKMYKRQELVGEAPPSTWGKFDPSQAPGTYDPKSGTYISPEGYGMSVLPEYMPGYKPPPGTKIHIREAPDITTFPSFQELIAPKDILGRPITPKYELPPEPTFAEIIRERGIIPAVTPYVVSAKEQVIGGLGIIGRRAVKVVKPLGEIPTITGVPLGISVRAAREAIPEIGRIAERELVERIPEELLIKKVPEYVVPKYEGETGVWTPKGLEPPREIVIPEREEITAVGLIPKVANPPRNAIETPASNAIASFICVSISG</sequence>
<feature type="non-terminal residue" evidence="1">
    <location>
        <position position="1"/>
    </location>
</feature>
<comment type="caution">
    <text evidence="1">The sequence shown here is derived from an EMBL/GenBank/DDBJ whole genome shotgun (WGS) entry which is preliminary data.</text>
</comment>
<organism evidence="1">
    <name type="scientific">marine sediment metagenome</name>
    <dbReference type="NCBI Taxonomy" id="412755"/>
    <lineage>
        <taxon>unclassified sequences</taxon>
        <taxon>metagenomes</taxon>
        <taxon>ecological metagenomes</taxon>
    </lineage>
</organism>
<gene>
    <name evidence="1" type="ORF">S01H4_30765</name>
</gene>
<name>X1BUC6_9ZZZZ</name>
<proteinExistence type="predicted"/>
<protein>
    <submittedName>
        <fullName evidence="1">Uncharacterized protein</fullName>
    </submittedName>
</protein>
<accession>X1BUC6</accession>
<evidence type="ECO:0000313" key="1">
    <source>
        <dbReference type="EMBL" id="GAG75751.1"/>
    </source>
</evidence>
<dbReference type="AlphaFoldDB" id="X1BUC6"/>
<dbReference type="EMBL" id="BART01015908">
    <property type="protein sequence ID" value="GAG75751.1"/>
    <property type="molecule type" value="Genomic_DNA"/>
</dbReference>
<reference evidence="1" key="1">
    <citation type="journal article" date="2014" name="Front. Microbiol.">
        <title>High frequency of phylogenetically diverse reductive dehalogenase-homologous genes in deep subseafloor sedimentary metagenomes.</title>
        <authorList>
            <person name="Kawai M."/>
            <person name="Futagami T."/>
            <person name="Toyoda A."/>
            <person name="Takaki Y."/>
            <person name="Nishi S."/>
            <person name="Hori S."/>
            <person name="Arai W."/>
            <person name="Tsubouchi T."/>
            <person name="Morono Y."/>
            <person name="Uchiyama I."/>
            <person name="Ito T."/>
            <person name="Fujiyama A."/>
            <person name="Inagaki F."/>
            <person name="Takami H."/>
        </authorList>
    </citation>
    <scope>NUCLEOTIDE SEQUENCE</scope>
    <source>
        <strain evidence="1">Expedition CK06-06</strain>
    </source>
</reference>